<evidence type="ECO:0000313" key="6">
    <source>
        <dbReference type="EMBL" id="GAA3548288.1"/>
    </source>
</evidence>
<feature type="domain" description="HTH tetR-type" evidence="5">
    <location>
        <begin position="14"/>
        <end position="74"/>
    </location>
</feature>
<accession>A0ABP6WBA1</accession>
<dbReference type="InterPro" id="IPR001647">
    <property type="entry name" value="HTH_TetR"/>
</dbReference>
<evidence type="ECO:0000256" key="4">
    <source>
        <dbReference type="PROSITE-ProRule" id="PRU00335"/>
    </source>
</evidence>
<sequence>MPRILADSLSEHRDLVQRRVFDAFAKLMGEGSFDALTMAAIAEEAGIGRTAIYHHFHDKEAVLVAFATHETDAYTTDLRAALDDVEEPADQLRTYVRHHLAAGERFHMGLGPSLYGDLSPSARLEIRDHVVAVEDVLRGILEHGRAEGTFTFDDVDATLSLVHACLSSRHLPPAALESFVLRALGVSDRAQGR</sequence>
<dbReference type="Pfam" id="PF00440">
    <property type="entry name" value="TetR_N"/>
    <property type="match status" value="1"/>
</dbReference>
<dbReference type="PANTHER" id="PTHR30055">
    <property type="entry name" value="HTH-TYPE TRANSCRIPTIONAL REGULATOR RUTR"/>
    <property type="match status" value="1"/>
</dbReference>
<evidence type="ECO:0000256" key="3">
    <source>
        <dbReference type="ARBA" id="ARBA00023163"/>
    </source>
</evidence>
<dbReference type="InterPro" id="IPR041478">
    <property type="entry name" value="TetR_C_27"/>
</dbReference>
<proteinExistence type="predicted"/>
<dbReference type="Proteomes" id="UP001500301">
    <property type="component" value="Unassembled WGS sequence"/>
</dbReference>
<dbReference type="PROSITE" id="PS01081">
    <property type="entry name" value="HTH_TETR_1"/>
    <property type="match status" value="1"/>
</dbReference>
<gene>
    <name evidence="6" type="ORF">GCM10022263_39140</name>
</gene>
<keyword evidence="3" id="KW-0804">Transcription</keyword>
<feature type="DNA-binding region" description="H-T-H motif" evidence="4">
    <location>
        <begin position="37"/>
        <end position="56"/>
    </location>
</feature>
<keyword evidence="2 4" id="KW-0238">DNA-binding</keyword>
<reference evidence="7" key="1">
    <citation type="journal article" date="2019" name="Int. J. Syst. Evol. Microbiol.">
        <title>The Global Catalogue of Microorganisms (GCM) 10K type strain sequencing project: providing services to taxonomists for standard genome sequencing and annotation.</title>
        <authorList>
            <consortium name="The Broad Institute Genomics Platform"/>
            <consortium name="The Broad Institute Genome Sequencing Center for Infectious Disease"/>
            <person name="Wu L."/>
            <person name="Ma J."/>
        </authorList>
    </citation>
    <scope>NUCLEOTIDE SEQUENCE [LARGE SCALE GENOMIC DNA]</scope>
    <source>
        <strain evidence="7">JCM 17460</strain>
    </source>
</reference>
<keyword evidence="7" id="KW-1185">Reference proteome</keyword>
<dbReference type="InterPro" id="IPR050109">
    <property type="entry name" value="HTH-type_TetR-like_transc_reg"/>
</dbReference>
<dbReference type="InterPro" id="IPR023772">
    <property type="entry name" value="DNA-bd_HTH_TetR-type_CS"/>
</dbReference>
<dbReference type="RefSeq" id="WP_218236542.1">
    <property type="nucleotide sequence ID" value="NZ_BAABBB010000024.1"/>
</dbReference>
<evidence type="ECO:0000259" key="5">
    <source>
        <dbReference type="PROSITE" id="PS50977"/>
    </source>
</evidence>
<dbReference type="Pfam" id="PF17935">
    <property type="entry name" value="TetR_C_27"/>
    <property type="match status" value="1"/>
</dbReference>
<dbReference type="EMBL" id="BAABBB010000024">
    <property type="protein sequence ID" value="GAA3548288.1"/>
    <property type="molecule type" value="Genomic_DNA"/>
</dbReference>
<dbReference type="PROSITE" id="PS50977">
    <property type="entry name" value="HTH_TETR_2"/>
    <property type="match status" value="1"/>
</dbReference>
<name>A0ABP6WBA1_9ACTN</name>
<comment type="caution">
    <text evidence="6">The sequence shown here is derived from an EMBL/GenBank/DDBJ whole genome shotgun (WGS) entry which is preliminary data.</text>
</comment>
<organism evidence="6 7">
    <name type="scientific">Nocardioides daeguensis</name>
    <dbReference type="NCBI Taxonomy" id="908359"/>
    <lineage>
        <taxon>Bacteria</taxon>
        <taxon>Bacillati</taxon>
        <taxon>Actinomycetota</taxon>
        <taxon>Actinomycetes</taxon>
        <taxon>Propionibacteriales</taxon>
        <taxon>Nocardioidaceae</taxon>
        <taxon>Nocardioides</taxon>
    </lineage>
</organism>
<dbReference type="PANTHER" id="PTHR30055:SF234">
    <property type="entry name" value="HTH-TYPE TRANSCRIPTIONAL REGULATOR BETI"/>
    <property type="match status" value="1"/>
</dbReference>
<protein>
    <submittedName>
        <fullName evidence="6">TetR/AcrR family transcriptional regulator</fullName>
    </submittedName>
</protein>
<evidence type="ECO:0000256" key="2">
    <source>
        <dbReference type="ARBA" id="ARBA00023125"/>
    </source>
</evidence>
<evidence type="ECO:0000256" key="1">
    <source>
        <dbReference type="ARBA" id="ARBA00023015"/>
    </source>
</evidence>
<keyword evidence="1" id="KW-0805">Transcription regulation</keyword>
<evidence type="ECO:0000313" key="7">
    <source>
        <dbReference type="Proteomes" id="UP001500301"/>
    </source>
</evidence>